<dbReference type="SUPFAM" id="SSF53146">
    <property type="entry name" value="Nitrogenase accessory factor-like"/>
    <property type="match status" value="1"/>
</dbReference>
<dbReference type="Pfam" id="PF02579">
    <property type="entry name" value="Nitro_FeMo-Co"/>
    <property type="match status" value="1"/>
</dbReference>
<proteinExistence type="predicted"/>
<dbReference type="STRING" id="1529.SAMN04487885_111100"/>
<evidence type="ECO:0000313" key="4">
    <source>
        <dbReference type="Proteomes" id="UP000182135"/>
    </source>
</evidence>
<evidence type="ECO:0000259" key="1">
    <source>
        <dbReference type="Pfam" id="PF02579"/>
    </source>
</evidence>
<dbReference type="Gene3D" id="3.30.420.130">
    <property type="entry name" value="Dinitrogenase iron-molybdenum cofactor biosynthesis domain"/>
    <property type="match status" value="1"/>
</dbReference>
<sequence>MRICIPVEKFKGLESIAYGHFGSAPYFLIYDSETKEIKGIANGDLGHEHGKCQPLKAIEGERVDFALVGGIGKGALLKLEAEGIKVYRAEPLSAEENIRLFSENKLQRIGVQNSCTHDHCESH</sequence>
<dbReference type="OrthoDB" id="9807451at2"/>
<dbReference type="AlphaFoldDB" id="A0A1I2LRP2"/>
<evidence type="ECO:0000313" key="5">
    <source>
        <dbReference type="Proteomes" id="UP000246114"/>
    </source>
</evidence>
<reference evidence="3 4" key="1">
    <citation type="submission" date="2016-10" db="EMBL/GenBank/DDBJ databases">
        <authorList>
            <person name="de Groot N.N."/>
        </authorList>
    </citation>
    <scope>NUCLEOTIDE SEQUENCE [LARGE SCALE GENOMIC DNA]</scope>
    <source>
        <strain evidence="3 4">NLAE-zl-G419</strain>
    </source>
</reference>
<dbReference type="GeneID" id="90546385"/>
<keyword evidence="4" id="KW-1185">Reference proteome</keyword>
<organism evidence="3 4">
    <name type="scientific">Clostridium cadaveris</name>
    <dbReference type="NCBI Taxonomy" id="1529"/>
    <lineage>
        <taxon>Bacteria</taxon>
        <taxon>Bacillati</taxon>
        <taxon>Bacillota</taxon>
        <taxon>Clostridia</taxon>
        <taxon>Eubacteriales</taxon>
        <taxon>Clostridiaceae</taxon>
        <taxon>Clostridium</taxon>
    </lineage>
</organism>
<name>A0A1I2LRP2_9CLOT</name>
<dbReference type="CDD" id="cd00851">
    <property type="entry name" value="MTH1175"/>
    <property type="match status" value="1"/>
</dbReference>
<dbReference type="EMBL" id="FOOE01000011">
    <property type="protein sequence ID" value="SFF81964.1"/>
    <property type="molecule type" value="Genomic_DNA"/>
</dbReference>
<feature type="domain" description="Dinitrogenase iron-molybdenum cofactor biosynthesis" evidence="1">
    <location>
        <begin position="16"/>
        <end position="102"/>
    </location>
</feature>
<dbReference type="Proteomes" id="UP000182135">
    <property type="component" value="Unassembled WGS sequence"/>
</dbReference>
<dbReference type="RefSeq" id="WP_027638420.1">
    <property type="nucleotide sequence ID" value="NZ_BAAACD010000016.1"/>
</dbReference>
<dbReference type="EMBL" id="QAMZ01000051">
    <property type="protein sequence ID" value="PWL52243.1"/>
    <property type="molecule type" value="Genomic_DNA"/>
</dbReference>
<dbReference type="InterPro" id="IPR033913">
    <property type="entry name" value="MTH1175_dom"/>
</dbReference>
<evidence type="ECO:0000313" key="3">
    <source>
        <dbReference type="EMBL" id="SFF81964.1"/>
    </source>
</evidence>
<dbReference type="InterPro" id="IPR036105">
    <property type="entry name" value="DiNase_FeMo-co_biosyn_sf"/>
</dbReference>
<gene>
    <name evidence="2" type="ORF">DBY38_11765</name>
    <name evidence="3" type="ORF">SAMN04487885_111100</name>
</gene>
<dbReference type="PANTHER" id="PTHR42983:SF1">
    <property type="entry name" value="IRON-MOLYBDENUM PROTEIN"/>
    <property type="match status" value="1"/>
</dbReference>
<dbReference type="PANTHER" id="PTHR42983">
    <property type="entry name" value="DINITROGENASE IRON-MOLYBDENUM COFACTOR PROTEIN-RELATED"/>
    <property type="match status" value="1"/>
</dbReference>
<dbReference type="InterPro" id="IPR003731">
    <property type="entry name" value="Di-Nase_FeMo-co_biosynth"/>
</dbReference>
<dbReference type="Proteomes" id="UP000246114">
    <property type="component" value="Unassembled WGS sequence"/>
</dbReference>
<reference evidence="2 5" key="2">
    <citation type="submission" date="2018-03" db="EMBL/GenBank/DDBJ databases">
        <title>The uncultured portion of the human microbiome is neutrally assembled.</title>
        <authorList>
            <person name="Jeraldo P."/>
            <person name="Boardman L."/>
            <person name="White B.A."/>
            <person name="Nelson H."/>
            <person name="Goldenfeld N."/>
            <person name="Chia N."/>
        </authorList>
    </citation>
    <scope>NUCLEOTIDE SEQUENCE [LARGE SCALE GENOMIC DNA]</scope>
    <source>
        <strain evidence="2">CIM:MAG 903</strain>
    </source>
</reference>
<dbReference type="eggNOG" id="COG1433">
    <property type="taxonomic scope" value="Bacteria"/>
</dbReference>
<protein>
    <submittedName>
        <fullName evidence="2">Diguanylate cyclase</fullName>
    </submittedName>
    <submittedName>
        <fullName evidence="3">Predicted Fe-Mo cluster-binding protein, NifX family</fullName>
    </submittedName>
</protein>
<evidence type="ECO:0000313" key="2">
    <source>
        <dbReference type="EMBL" id="PWL52243.1"/>
    </source>
</evidence>
<accession>A0A1I2LRP2</accession>